<evidence type="ECO:0000256" key="8">
    <source>
        <dbReference type="PROSITE-ProRule" id="PRU01360"/>
    </source>
</evidence>
<dbReference type="Proteomes" id="UP000663942">
    <property type="component" value="Chromosome"/>
</dbReference>
<reference evidence="13 14" key="1">
    <citation type="submission" date="2020-09" db="EMBL/GenBank/DDBJ databases">
        <title>Brevundimonas sp. LVF1 isolated from an oligotrophic pond in Goettingen, Germany.</title>
        <authorList>
            <person name="Friedrich I."/>
            <person name="Klassen A."/>
            <person name="Neubauer H."/>
            <person name="Schneider D."/>
            <person name="Hertel R."/>
            <person name="Daniel R."/>
        </authorList>
    </citation>
    <scope>NUCLEOTIDE SEQUENCE [LARGE SCALE GENOMIC DNA]</scope>
    <source>
        <strain evidence="13 14">LVF1</strain>
    </source>
</reference>
<accession>A0ABX7SQB6</accession>
<keyword evidence="4 8" id="KW-0812">Transmembrane</keyword>
<dbReference type="InterPro" id="IPR036942">
    <property type="entry name" value="Beta-barrel_TonB_sf"/>
</dbReference>
<feature type="signal peptide" evidence="10">
    <location>
        <begin position="1"/>
        <end position="26"/>
    </location>
</feature>
<dbReference type="Gene3D" id="2.40.170.20">
    <property type="entry name" value="TonB-dependent receptor, beta-barrel domain"/>
    <property type="match status" value="1"/>
</dbReference>
<feature type="chain" id="PRO_5045777008" evidence="10">
    <location>
        <begin position="27"/>
        <end position="881"/>
    </location>
</feature>
<proteinExistence type="inferred from homology"/>
<organism evidence="13 14">
    <name type="scientific">Brevundimonas pondensis</name>
    <dbReference type="NCBI Taxonomy" id="2774189"/>
    <lineage>
        <taxon>Bacteria</taxon>
        <taxon>Pseudomonadati</taxon>
        <taxon>Pseudomonadota</taxon>
        <taxon>Alphaproteobacteria</taxon>
        <taxon>Caulobacterales</taxon>
        <taxon>Caulobacteraceae</taxon>
        <taxon>Brevundimonas</taxon>
    </lineage>
</organism>
<keyword evidence="14" id="KW-1185">Reference proteome</keyword>
<evidence type="ECO:0000256" key="7">
    <source>
        <dbReference type="ARBA" id="ARBA00023237"/>
    </source>
</evidence>
<evidence type="ECO:0000256" key="5">
    <source>
        <dbReference type="ARBA" id="ARBA00023077"/>
    </source>
</evidence>
<dbReference type="PANTHER" id="PTHR40980:SF5">
    <property type="entry name" value="TONB-DEPENDENT RECEPTOR"/>
    <property type="match status" value="1"/>
</dbReference>
<dbReference type="InterPro" id="IPR012910">
    <property type="entry name" value="Plug_dom"/>
</dbReference>
<dbReference type="InterPro" id="IPR000531">
    <property type="entry name" value="Beta-barrel_TonB"/>
</dbReference>
<evidence type="ECO:0000256" key="2">
    <source>
        <dbReference type="ARBA" id="ARBA00022448"/>
    </source>
</evidence>
<evidence type="ECO:0000256" key="10">
    <source>
        <dbReference type="SAM" id="SignalP"/>
    </source>
</evidence>
<dbReference type="PROSITE" id="PS52016">
    <property type="entry name" value="TONB_DEPENDENT_REC_3"/>
    <property type="match status" value="1"/>
</dbReference>
<feature type="domain" description="TonB-dependent receptor plug" evidence="12">
    <location>
        <begin position="59"/>
        <end position="159"/>
    </location>
</feature>
<evidence type="ECO:0000256" key="1">
    <source>
        <dbReference type="ARBA" id="ARBA00004571"/>
    </source>
</evidence>
<keyword evidence="6 8" id="KW-0472">Membrane</keyword>
<evidence type="ECO:0000313" key="13">
    <source>
        <dbReference type="EMBL" id="QTC88638.1"/>
    </source>
</evidence>
<dbReference type="Pfam" id="PF00593">
    <property type="entry name" value="TonB_dep_Rec_b-barrel"/>
    <property type="match status" value="1"/>
</dbReference>
<evidence type="ECO:0000259" key="11">
    <source>
        <dbReference type="Pfam" id="PF00593"/>
    </source>
</evidence>
<dbReference type="Pfam" id="PF07715">
    <property type="entry name" value="Plug"/>
    <property type="match status" value="1"/>
</dbReference>
<feature type="domain" description="TonB-dependent receptor-like beta-barrel" evidence="11">
    <location>
        <begin position="409"/>
        <end position="845"/>
    </location>
</feature>
<evidence type="ECO:0000256" key="6">
    <source>
        <dbReference type="ARBA" id="ARBA00023136"/>
    </source>
</evidence>
<evidence type="ECO:0000313" key="14">
    <source>
        <dbReference type="Proteomes" id="UP000663942"/>
    </source>
</evidence>
<protein>
    <submittedName>
        <fullName evidence="13">TonB-dependent receptor</fullName>
    </submittedName>
</protein>
<evidence type="ECO:0000256" key="4">
    <source>
        <dbReference type="ARBA" id="ARBA00022692"/>
    </source>
</evidence>
<dbReference type="EMBL" id="CP062006">
    <property type="protein sequence ID" value="QTC88638.1"/>
    <property type="molecule type" value="Genomic_DNA"/>
</dbReference>
<keyword evidence="3 8" id="KW-1134">Transmembrane beta strand</keyword>
<comment type="subcellular location">
    <subcellularLocation>
        <location evidence="1 8">Cell outer membrane</location>
        <topology evidence="1 8">Multi-pass membrane protein</topology>
    </subcellularLocation>
</comment>
<keyword evidence="2 8" id="KW-0813">Transport</keyword>
<evidence type="ECO:0000256" key="9">
    <source>
        <dbReference type="RuleBase" id="RU003357"/>
    </source>
</evidence>
<keyword evidence="10" id="KW-0732">Signal</keyword>
<dbReference type="SUPFAM" id="SSF56935">
    <property type="entry name" value="Porins"/>
    <property type="match status" value="1"/>
</dbReference>
<dbReference type="InterPro" id="IPR037066">
    <property type="entry name" value="Plug_dom_sf"/>
</dbReference>
<evidence type="ECO:0000259" key="12">
    <source>
        <dbReference type="Pfam" id="PF07715"/>
    </source>
</evidence>
<evidence type="ECO:0000256" key="3">
    <source>
        <dbReference type="ARBA" id="ARBA00022452"/>
    </source>
</evidence>
<dbReference type="Gene3D" id="2.170.130.10">
    <property type="entry name" value="TonB-dependent receptor, plug domain"/>
    <property type="match status" value="1"/>
</dbReference>
<sequence length="881" mass="96991">MTPTRTIGLAGLLASTVLTAPAIAWAQDAAPSVPAPQDPEAVSTVEDIVVRGRFVPDVKRETSAVANILTEEDIKRSGDSEIGEALARVTGLSIVGDGYVYVRGLGDRYSSIVLDGSTLPSPEPLKRVVPLDLFPTSLVSNAQIQKTYSAQYPGEFGGGLIALSTRAIPNERFLSFGASISAETETTGKEGLYWDAGGKLSNIGIADNSLNLPKFIAIDPSLKSFANNPAMLQAAGRSLRNIWSIDGDKNLPDFGFNLSGAEIIDLSNGVRLGGFVAVDYDYQVRNREGVRNSFEVNGGVNDQISPEACAGAGGLSNAVGCGFRRTEQEYALNALGAFGIEFNENHELKLTTLLLRKTRQQALIERGLFSADPGLIRSFQRLNWIEQQMNSNQLSGRHVFMLPMALDRLQIDWRAAYSTATRDTPYRREYSYRLEPDNVFRLTPGSDSNRTFFSALEDENKEFGLDFTLNGMIADREITLKAGGLHQERERDFASRRYSFQPAAGVIISPELRSFVPEIIFSPDNIGGNAGYTLRDITDPSDFFDATMEINAAYASAEVEVIKDLRVTAGVRYEDSEQQVNSFIPLGETGAGDPINANLAQDFWLPTATATWEFADNMQLRFGYSKTINRPDLRELANALFLDDDSNTLERGNPNLKIAEIQNYDLRWEWYFGQRQSATIGLFYKSFDNPIERTYQPIGEGFGRSFQNAQEATLKGVEAEIDYTLPMDVWAPNLTWFQDNEVFVVANVTWSDSEVKDAAYTRALQGQSEWLGNLQLGFENTTARRRATLLVNYQGERISDAGIITGSTRLPDVIETPPILLDLVASQTFTVGGRDYDLGAKVENILGEEYERSQSFANGGKGVVEGYKLGTTFSLSLSTTF</sequence>
<keyword evidence="13" id="KW-0675">Receptor</keyword>
<comment type="similarity">
    <text evidence="8 9">Belongs to the TonB-dependent receptor family.</text>
</comment>
<name>A0ABX7SQB6_9CAUL</name>
<keyword evidence="7 8" id="KW-0998">Cell outer membrane</keyword>
<dbReference type="RefSeq" id="WP_207826070.1">
    <property type="nucleotide sequence ID" value="NZ_CP062006.1"/>
</dbReference>
<keyword evidence="5 9" id="KW-0798">TonB box</keyword>
<dbReference type="InterPro" id="IPR039426">
    <property type="entry name" value="TonB-dep_rcpt-like"/>
</dbReference>
<dbReference type="PANTHER" id="PTHR40980">
    <property type="entry name" value="PLUG DOMAIN-CONTAINING PROTEIN"/>
    <property type="match status" value="1"/>
</dbReference>
<gene>
    <name evidence="13" type="ORF">IFE19_04505</name>
</gene>